<evidence type="ECO:0000313" key="1">
    <source>
        <dbReference type="Ensembl" id="ENSHHUP00000091435.1"/>
    </source>
</evidence>
<protein>
    <submittedName>
        <fullName evidence="1">Uncharacterized protein</fullName>
    </submittedName>
</protein>
<sequence length="263" mass="27014">MYGSGLDSLSDISSVGFSCKPLSAAIPVSDESSPSGPLVYSKLLGSPVQGPRGLPFSVPESEHLGDSELMGDYLDSLLDCIPPQRAFPTILPSSACVPIQLPFPSRLPAPSPRLPPAFFNSAISQLNSLDTFPGMDGGDALGVLNSLDGLDALDSLDPLNKLDTLSGLGGGDALAPTTALYSLDALDALDSFYPLGGAIAAKPVVVGGGGLDSLSEFNLPGARISHNVLSATRSPKKSNHTVSHSFLSAEFVGLPPVHGVHLN</sequence>
<evidence type="ECO:0000313" key="2">
    <source>
        <dbReference type="Proteomes" id="UP000314982"/>
    </source>
</evidence>
<reference evidence="2" key="1">
    <citation type="submission" date="2018-06" db="EMBL/GenBank/DDBJ databases">
        <title>Genome assembly of Danube salmon.</title>
        <authorList>
            <person name="Macqueen D.J."/>
            <person name="Gundappa M.K."/>
        </authorList>
    </citation>
    <scope>NUCLEOTIDE SEQUENCE [LARGE SCALE GENOMIC DNA]</scope>
</reference>
<proteinExistence type="predicted"/>
<dbReference type="Proteomes" id="UP000314982">
    <property type="component" value="Unassembled WGS sequence"/>
</dbReference>
<reference evidence="1" key="3">
    <citation type="submission" date="2025-09" db="UniProtKB">
        <authorList>
            <consortium name="Ensembl"/>
        </authorList>
    </citation>
    <scope>IDENTIFICATION</scope>
</reference>
<accession>A0A4W5RYB7</accession>
<name>A0A4W5RYB7_9TELE</name>
<dbReference type="Ensembl" id="ENSHHUT00000094255.1">
    <property type="protein sequence ID" value="ENSHHUP00000091435.1"/>
    <property type="gene ID" value="ENSHHUG00000052754.1"/>
</dbReference>
<dbReference type="AlphaFoldDB" id="A0A4W5RYB7"/>
<keyword evidence="2" id="KW-1185">Reference proteome</keyword>
<reference evidence="1" key="2">
    <citation type="submission" date="2025-08" db="UniProtKB">
        <authorList>
            <consortium name="Ensembl"/>
        </authorList>
    </citation>
    <scope>IDENTIFICATION</scope>
</reference>
<organism evidence="1 2">
    <name type="scientific">Hucho hucho</name>
    <name type="common">huchen</name>
    <dbReference type="NCBI Taxonomy" id="62062"/>
    <lineage>
        <taxon>Eukaryota</taxon>
        <taxon>Metazoa</taxon>
        <taxon>Chordata</taxon>
        <taxon>Craniata</taxon>
        <taxon>Vertebrata</taxon>
        <taxon>Euteleostomi</taxon>
        <taxon>Actinopterygii</taxon>
        <taxon>Neopterygii</taxon>
        <taxon>Teleostei</taxon>
        <taxon>Protacanthopterygii</taxon>
        <taxon>Salmoniformes</taxon>
        <taxon>Salmonidae</taxon>
        <taxon>Salmoninae</taxon>
        <taxon>Hucho</taxon>
    </lineage>
</organism>